<proteinExistence type="predicted"/>
<comment type="caution">
    <text evidence="1">The sequence shown here is derived from an EMBL/GenBank/DDBJ whole genome shotgun (WGS) entry which is preliminary data.</text>
</comment>
<gene>
    <name evidence="1" type="ORF">PCOR1329_LOCUS11591</name>
</gene>
<reference evidence="1" key="1">
    <citation type="submission" date="2023-10" db="EMBL/GenBank/DDBJ databases">
        <authorList>
            <person name="Chen Y."/>
            <person name="Shah S."/>
            <person name="Dougan E. K."/>
            <person name="Thang M."/>
            <person name="Chan C."/>
        </authorList>
    </citation>
    <scope>NUCLEOTIDE SEQUENCE [LARGE SCALE GENOMIC DNA]</scope>
</reference>
<sequence>MDLERELANTTVGEHDWSQRESGPYWSPRIFSDLSRQSRFFYNPFLADDGYQRMRDEREQQQEQQNDHLFRQSGFDASIIDLNANLSGRFEILEQRMSVNLVRLEKLENLHNDLLQRPAMDTDMLERSIRDGIEDYMKQRLHPLPYARRN</sequence>
<evidence type="ECO:0000313" key="2">
    <source>
        <dbReference type="Proteomes" id="UP001189429"/>
    </source>
</evidence>
<keyword evidence="2" id="KW-1185">Reference proteome</keyword>
<organism evidence="1 2">
    <name type="scientific">Prorocentrum cordatum</name>
    <dbReference type="NCBI Taxonomy" id="2364126"/>
    <lineage>
        <taxon>Eukaryota</taxon>
        <taxon>Sar</taxon>
        <taxon>Alveolata</taxon>
        <taxon>Dinophyceae</taxon>
        <taxon>Prorocentrales</taxon>
        <taxon>Prorocentraceae</taxon>
        <taxon>Prorocentrum</taxon>
    </lineage>
</organism>
<dbReference type="Proteomes" id="UP001189429">
    <property type="component" value="Unassembled WGS sequence"/>
</dbReference>
<feature type="non-terminal residue" evidence="1">
    <location>
        <position position="150"/>
    </location>
</feature>
<name>A0ABN9QIN5_9DINO</name>
<accession>A0ABN9QIN5</accession>
<dbReference type="EMBL" id="CAUYUJ010003337">
    <property type="protein sequence ID" value="CAK0804920.1"/>
    <property type="molecule type" value="Genomic_DNA"/>
</dbReference>
<protein>
    <submittedName>
        <fullName evidence="1">Uncharacterized protein</fullName>
    </submittedName>
</protein>
<evidence type="ECO:0000313" key="1">
    <source>
        <dbReference type="EMBL" id="CAK0804920.1"/>
    </source>
</evidence>